<sequence length="344" mass="38267">MTVALDLGCSEFRSYRRVGKRLIARRTPSLFCSAPDDIEIHEIASQSRIPYSVAESSLVFLGKTAVEIAPEIGRPLSAVFRNGYLPEKDPVARQVLSILIETLLPPATHPDERCGVSIPASAGRRQSSKTNFIHQLLSLRGYHPLLLDPATALAISELASSNMTGLTVVVGAESVAFALMHRGRSVFHSQYSKGFREIGQRFATEFHQFVWDQNGTQFLDLEAASRLLPTLKTNSASEPNNQQKWLAKSIFDLIFSAWNAQYLRLFRELDDPVFREELQVVYTGGPTHFEAFPDLLRAVFQNSAIPISIGMCRPSRFAPYGVARGLLVHAELDSNLIKLNRQIA</sequence>
<keyword evidence="2" id="KW-1185">Reference proteome</keyword>
<organism evidence="1 2">
    <name type="scientific">Thalassoglobus neptunius</name>
    <dbReference type="NCBI Taxonomy" id="1938619"/>
    <lineage>
        <taxon>Bacteria</taxon>
        <taxon>Pseudomonadati</taxon>
        <taxon>Planctomycetota</taxon>
        <taxon>Planctomycetia</taxon>
        <taxon>Planctomycetales</taxon>
        <taxon>Planctomycetaceae</taxon>
        <taxon>Thalassoglobus</taxon>
    </lineage>
</organism>
<name>A0A5C5WJA2_9PLAN</name>
<dbReference type="EMBL" id="SIHI01000016">
    <property type="protein sequence ID" value="TWT49922.1"/>
    <property type="molecule type" value="Genomic_DNA"/>
</dbReference>
<dbReference type="Pfam" id="PF25216">
    <property type="entry name" value="Volactin"/>
    <property type="match status" value="1"/>
</dbReference>
<accession>A0A5C5WJA2</accession>
<proteinExistence type="predicted"/>
<evidence type="ECO:0000313" key="2">
    <source>
        <dbReference type="Proteomes" id="UP000317243"/>
    </source>
</evidence>
<dbReference type="Proteomes" id="UP000317243">
    <property type="component" value="Unassembled WGS sequence"/>
</dbReference>
<dbReference type="OrthoDB" id="209320at2"/>
<evidence type="ECO:0008006" key="3">
    <source>
        <dbReference type="Google" id="ProtNLM"/>
    </source>
</evidence>
<evidence type="ECO:0000313" key="1">
    <source>
        <dbReference type="EMBL" id="TWT49922.1"/>
    </source>
</evidence>
<reference evidence="1 2" key="1">
    <citation type="submission" date="2019-02" db="EMBL/GenBank/DDBJ databases">
        <title>Deep-cultivation of Planctomycetes and their phenomic and genomic characterization uncovers novel biology.</title>
        <authorList>
            <person name="Wiegand S."/>
            <person name="Jogler M."/>
            <person name="Boedeker C."/>
            <person name="Pinto D."/>
            <person name="Vollmers J."/>
            <person name="Rivas-Marin E."/>
            <person name="Kohn T."/>
            <person name="Peeters S.H."/>
            <person name="Heuer A."/>
            <person name="Rast P."/>
            <person name="Oberbeckmann S."/>
            <person name="Bunk B."/>
            <person name="Jeske O."/>
            <person name="Meyerdierks A."/>
            <person name="Storesund J.E."/>
            <person name="Kallscheuer N."/>
            <person name="Luecker S."/>
            <person name="Lage O.M."/>
            <person name="Pohl T."/>
            <person name="Merkel B.J."/>
            <person name="Hornburger P."/>
            <person name="Mueller R.-W."/>
            <person name="Bruemmer F."/>
            <person name="Labrenz M."/>
            <person name="Spormann A.M."/>
            <person name="Op Den Camp H."/>
            <person name="Overmann J."/>
            <person name="Amann R."/>
            <person name="Jetten M.S.M."/>
            <person name="Mascher T."/>
            <person name="Medema M.H."/>
            <person name="Devos D.P."/>
            <person name="Kaster A.-K."/>
            <person name="Ovreas L."/>
            <person name="Rohde M."/>
            <person name="Galperin M.Y."/>
            <person name="Jogler C."/>
        </authorList>
    </citation>
    <scope>NUCLEOTIDE SEQUENCE [LARGE SCALE GENOMIC DNA]</scope>
    <source>
        <strain evidence="1 2">KOR42</strain>
    </source>
</reference>
<dbReference type="AlphaFoldDB" id="A0A5C5WJA2"/>
<dbReference type="RefSeq" id="WP_146511172.1">
    <property type="nucleotide sequence ID" value="NZ_SIHI01000016.1"/>
</dbReference>
<dbReference type="InterPro" id="IPR057363">
    <property type="entry name" value="Volactin"/>
</dbReference>
<protein>
    <recommendedName>
        <fullName evidence="3">Competence protein A</fullName>
    </recommendedName>
</protein>
<gene>
    <name evidence="1" type="ORF">KOR42_37400</name>
</gene>
<comment type="caution">
    <text evidence="1">The sequence shown here is derived from an EMBL/GenBank/DDBJ whole genome shotgun (WGS) entry which is preliminary data.</text>
</comment>